<proteinExistence type="predicted"/>
<accession>A0ABN2AM84</accession>
<evidence type="ECO:0000313" key="2">
    <source>
        <dbReference type="Proteomes" id="UP001500842"/>
    </source>
</evidence>
<comment type="caution">
    <text evidence="1">The sequence shown here is derived from an EMBL/GenBank/DDBJ whole genome shotgun (WGS) entry which is preliminary data.</text>
</comment>
<evidence type="ECO:0000313" key="1">
    <source>
        <dbReference type="EMBL" id="GAA1520668.1"/>
    </source>
</evidence>
<dbReference type="RefSeq" id="WP_141006881.1">
    <property type="nucleotide sequence ID" value="NZ_BAAAOR010000023.1"/>
</dbReference>
<dbReference type="Proteomes" id="UP001500842">
    <property type="component" value="Unassembled WGS sequence"/>
</dbReference>
<gene>
    <name evidence="1" type="ORF">GCM10009788_25670</name>
</gene>
<name>A0ABN2AM84_9ACTN</name>
<dbReference type="PROSITE" id="PS51257">
    <property type="entry name" value="PROKAR_LIPOPROTEIN"/>
    <property type="match status" value="1"/>
</dbReference>
<organism evidence="1 2">
    <name type="scientific">Nocardioides humi</name>
    <dbReference type="NCBI Taxonomy" id="449461"/>
    <lineage>
        <taxon>Bacteria</taxon>
        <taxon>Bacillati</taxon>
        <taxon>Actinomycetota</taxon>
        <taxon>Actinomycetes</taxon>
        <taxon>Propionibacteriales</taxon>
        <taxon>Nocardioidaceae</taxon>
        <taxon>Nocardioides</taxon>
    </lineage>
</organism>
<dbReference type="EMBL" id="BAAAOR010000023">
    <property type="protein sequence ID" value="GAA1520668.1"/>
    <property type="molecule type" value="Genomic_DNA"/>
</dbReference>
<protein>
    <submittedName>
        <fullName evidence="1">Uncharacterized protein</fullName>
    </submittedName>
</protein>
<sequence length="174" mass="18037">MRTGLRTGLRSTVGIAALLGATLLTGCSEDLGERLAERAVEEQFGEGAQVDIDADGVRIEDGEGNSYVSGTGLPVDFPDDIPLVDGRVLSGVAVDDREARGWSVNVEVDDDAQAAFDAAVLLLVEAGFKEQAGLPAGVLSAQLVNRTWSVVLAVYADPSAQTATVGYTVGDSAR</sequence>
<keyword evidence="2" id="KW-1185">Reference proteome</keyword>
<reference evidence="1 2" key="1">
    <citation type="journal article" date="2019" name="Int. J. Syst. Evol. Microbiol.">
        <title>The Global Catalogue of Microorganisms (GCM) 10K type strain sequencing project: providing services to taxonomists for standard genome sequencing and annotation.</title>
        <authorList>
            <consortium name="The Broad Institute Genomics Platform"/>
            <consortium name="The Broad Institute Genome Sequencing Center for Infectious Disease"/>
            <person name="Wu L."/>
            <person name="Ma J."/>
        </authorList>
    </citation>
    <scope>NUCLEOTIDE SEQUENCE [LARGE SCALE GENOMIC DNA]</scope>
    <source>
        <strain evidence="1 2">JCM 14942</strain>
    </source>
</reference>